<evidence type="ECO:0000313" key="1">
    <source>
        <dbReference type="EMBL" id="SCF41062.1"/>
    </source>
</evidence>
<name>A0A1C5A757_MICEC</name>
<dbReference type="AlphaFoldDB" id="A0A1C5A757"/>
<sequence length="220" mass="25024">MTSPSSPLADIPNLLRCETTPREAALAKAAEMTHAVYPHDAVYGQFCTVQDYIDCPPEDVFDYLSDLRNLDEWTYSTRHFEPVPGATDGLHVGWDTLADDTRIYAKVVANRESLTVDYHCAWDQGDELWMIYINRIIPAELVLKKPGSVLVWTNCRHPYYDDNPNKHLVADPNRVWVGDMWPLFYAGHRAELDNLKAILEYRHSRGIPVTGHVVREGVSA</sequence>
<dbReference type="CDD" id="cd07812">
    <property type="entry name" value="SRPBCC"/>
    <property type="match status" value="1"/>
</dbReference>
<protein>
    <submittedName>
        <fullName evidence="1">Polyketide cyclase / dehydrase and lipid transport</fullName>
    </submittedName>
</protein>
<dbReference type="OrthoDB" id="4527744at2"/>
<gene>
    <name evidence="1" type="ORF">GA0070618_6454</name>
</gene>
<dbReference type="InterPro" id="IPR023393">
    <property type="entry name" value="START-like_dom_sf"/>
</dbReference>
<dbReference type="Gene3D" id="3.30.530.20">
    <property type="match status" value="1"/>
</dbReference>
<proteinExistence type="predicted"/>
<dbReference type="EMBL" id="LT607413">
    <property type="protein sequence ID" value="SCF41062.1"/>
    <property type="molecule type" value="Genomic_DNA"/>
</dbReference>
<reference evidence="2" key="1">
    <citation type="submission" date="2016-06" db="EMBL/GenBank/DDBJ databases">
        <authorList>
            <person name="Varghese N."/>
            <person name="Submissions Spin"/>
        </authorList>
    </citation>
    <scope>NUCLEOTIDE SEQUENCE [LARGE SCALE GENOMIC DNA]</scope>
    <source>
        <strain evidence="2">DSM 43816</strain>
    </source>
</reference>
<dbReference type="Proteomes" id="UP000198253">
    <property type="component" value="Chromosome I"/>
</dbReference>
<keyword evidence="2" id="KW-1185">Reference proteome</keyword>
<organism evidence="1 2">
    <name type="scientific">Micromonospora echinospora</name>
    <name type="common">Micromonospora purpurea</name>
    <dbReference type="NCBI Taxonomy" id="1877"/>
    <lineage>
        <taxon>Bacteria</taxon>
        <taxon>Bacillati</taxon>
        <taxon>Actinomycetota</taxon>
        <taxon>Actinomycetes</taxon>
        <taxon>Micromonosporales</taxon>
        <taxon>Micromonosporaceae</taxon>
        <taxon>Micromonospora</taxon>
    </lineage>
</organism>
<dbReference type="InParanoid" id="A0A1C5A757"/>
<dbReference type="RefSeq" id="WP_088984980.1">
    <property type="nucleotide sequence ID" value="NZ_JBFAII010000002.1"/>
</dbReference>
<accession>A0A1C5A757</accession>
<evidence type="ECO:0000313" key="2">
    <source>
        <dbReference type="Proteomes" id="UP000198253"/>
    </source>
</evidence>
<dbReference type="SUPFAM" id="SSF55961">
    <property type="entry name" value="Bet v1-like"/>
    <property type="match status" value="1"/>
</dbReference>